<sequence length="51" mass="5949">MREKQNTLLDIQKPPAETLYSEELERLKKGTKQNLNHLVGIFHLKQSLTLC</sequence>
<evidence type="ECO:0000313" key="1">
    <source>
        <dbReference type="EMBL" id="EMY26107.1"/>
    </source>
</evidence>
<dbReference type="BioCyc" id="LINT1085541:G11IQ-548-MONOMER"/>
<dbReference type="AlphaFoldDB" id="N1UMJ9"/>
<proteinExistence type="predicted"/>
<dbReference type="EMBL" id="AHNY02000104">
    <property type="protein sequence ID" value="EMY26107.1"/>
    <property type="molecule type" value="Genomic_DNA"/>
</dbReference>
<gene>
    <name evidence="1" type="ORF">LEP1GSC115_2435</name>
</gene>
<reference evidence="1 2" key="1">
    <citation type="submission" date="2013-02" db="EMBL/GenBank/DDBJ databases">
        <authorList>
            <person name="Harkins D.M."/>
            <person name="Durkin A.S."/>
            <person name="Brinkac L.M."/>
            <person name="Haft D.H."/>
            <person name="Selengut J.D."/>
            <person name="Sanka R."/>
            <person name="DePew J."/>
            <person name="Purushe J."/>
            <person name="Picardeau M."/>
            <person name="Werts C."/>
            <person name="Goarant C."/>
            <person name="Vinetz J.M."/>
            <person name="Sutton G.G."/>
            <person name="Nierman W.C."/>
            <person name="Fouts D.E."/>
        </authorList>
    </citation>
    <scope>NUCLEOTIDE SEQUENCE [LARGE SCALE GENOMIC DNA]</scope>
    <source>
        <strain evidence="1 2">200703203</strain>
    </source>
</reference>
<dbReference type="Proteomes" id="UP000012220">
    <property type="component" value="Unassembled WGS sequence"/>
</dbReference>
<name>N1UMJ9_LEPIR</name>
<accession>N1UMJ9</accession>
<organism evidence="1 2">
    <name type="scientific">Leptospira interrogans serovar Australis str. 200703203</name>
    <dbReference type="NCBI Taxonomy" id="1085541"/>
    <lineage>
        <taxon>Bacteria</taxon>
        <taxon>Pseudomonadati</taxon>
        <taxon>Spirochaetota</taxon>
        <taxon>Spirochaetia</taxon>
        <taxon>Leptospirales</taxon>
        <taxon>Leptospiraceae</taxon>
        <taxon>Leptospira</taxon>
    </lineage>
</organism>
<evidence type="ECO:0000313" key="2">
    <source>
        <dbReference type="Proteomes" id="UP000012220"/>
    </source>
</evidence>
<comment type="caution">
    <text evidence="1">The sequence shown here is derived from an EMBL/GenBank/DDBJ whole genome shotgun (WGS) entry which is preliminary data.</text>
</comment>
<protein>
    <submittedName>
        <fullName evidence="1">Uncharacterized protein</fullName>
    </submittedName>
</protein>